<evidence type="ECO:0000313" key="6">
    <source>
        <dbReference type="EMBL" id="NXJ16954.1"/>
    </source>
</evidence>
<dbReference type="PANTHER" id="PTHR12911">
    <property type="entry name" value="SAD1/UNC-84-LIKE PROTEIN-RELATED"/>
    <property type="match status" value="1"/>
</dbReference>
<evidence type="ECO:0000259" key="5">
    <source>
        <dbReference type="PROSITE" id="PS51469"/>
    </source>
</evidence>
<evidence type="ECO:0000256" key="2">
    <source>
        <dbReference type="ARBA" id="ARBA00022692"/>
    </source>
</evidence>
<dbReference type="OrthoDB" id="9119815at2759"/>
<dbReference type="EMBL" id="VXAB01025610">
    <property type="protein sequence ID" value="NXJ16954.1"/>
    <property type="molecule type" value="Genomic_DNA"/>
</dbReference>
<evidence type="ECO:0000256" key="1">
    <source>
        <dbReference type="ARBA" id="ARBA00004540"/>
    </source>
</evidence>
<feature type="domain" description="SUN" evidence="5">
    <location>
        <begin position="1"/>
        <end position="103"/>
    </location>
</feature>
<sequence>CSFQPDNQPGNCWPFPGSQGHVFIKLSEVVFPVAVRIHHGIAETAYWVDSISCAPKDFAVYVSDSSRLWGFCGLKEEDDVEETFLGEFTFTPGQTLSQTFLLK</sequence>
<keyword evidence="7" id="KW-1185">Reference proteome</keyword>
<dbReference type="AlphaFoldDB" id="A0A7K9Z6N4"/>
<comment type="caution">
    <text evidence="6">The sequence shown here is derived from an EMBL/GenBank/DDBJ whole genome shotgun (WGS) entry which is preliminary data.</text>
</comment>
<dbReference type="Proteomes" id="UP000522663">
    <property type="component" value="Unassembled WGS sequence"/>
</dbReference>
<organism evidence="6 7">
    <name type="scientific">Odontophorus gujanensis</name>
    <name type="common">marbled wood quail</name>
    <dbReference type="NCBI Taxonomy" id="886794"/>
    <lineage>
        <taxon>Eukaryota</taxon>
        <taxon>Metazoa</taxon>
        <taxon>Chordata</taxon>
        <taxon>Craniata</taxon>
        <taxon>Vertebrata</taxon>
        <taxon>Euteleostomi</taxon>
        <taxon>Archelosauria</taxon>
        <taxon>Archosauria</taxon>
        <taxon>Dinosauria</taxon>
        <taxon>Saurischia</taxon>
        <taxon>Theropoda</taxon>
        <taxon>Coelurosauria</taxon>
        <taxon>Aves</taxon>
        <taxon>Neognathae</taxon>
        <taxon>Galloanserae</taxon>
        <taxon>Galliformes</taxon>
        <taxon>Odontophoridae</taxon>
        <taxon>Odontophorus</taxon>
    </lineage>
</organism>
<proteinExistence type="predicted"/>
<keyword evidence="2" id="KW-0812">Transmembrane</keyword>
<dbReference type="PROSITE" id="PS51469">
    <property type="entry name" value="SUN"/>
    <property type="match status" value="1"/>
</dbReference>
<dbReference type="PANTHER" id="PTHR12911:SF24">
    <property type="entry name" value="SUN DOMAIN-CONTAINING PROTEIN 3"/>
    <property type="match status" value="1"/>
</dbReference>
<reference evidence="6 7" key="1">
    <citation type="submission" date="2019-09" db="EMBL/GenBank/DDBJ databases">
        <title>Bird 10,000 Genomes (B10K) Project - Family phase.</title>
        <authorList>
            <person name="Zhang G."/>
        </authorList>
    </citation>
    <scope>NUCLEOTIDE SEQUENCE [LARGE SCALE GENOMIC DNA]</scope>
    <source>
        <strain evidence="6">B10K-DU-001-53</strain>
        <tissue evidence="6">Muscle</tissue>
    </source>
</reference>
<dbReference type="Gene3D" id="2.60.120.260">
    <property type="entry name" value="Galactose-binding domain-like"/>
    <property type="match status" value="1"/>
</dbReference>
<dbReference type="GO" id="GO:0043495">
    <property type="term" value="F:protein-membrane adaptor activity"/>
    <property type="evidence" value="ECO:0007669"/>
    <property type="project" value="TreeGrafter"/>
</dbReference>
<name>A0A7K9Z6N4_9GALL</name>
<evidence type="ECO:0000313" key="7">
    <source>
        <dbReference type="Proteomes" id="UP000522663"/>
    </source>
</evidence>
<evidence type="ECO:0000256" key="4">
    <source>
        <dbReference type="ARBA" id="ARBA00023136"/>
    </source>
</evidence>
<keyword evidence="4" id="KW-0472">Membrane</keyword>
<gene>
    <name evidence="6" type="primary">Sun3</name>
    <name evidence="6" type="ORF">ODOGUJ_R10255</name>
</gene>
<feature type="non-terminal residue" evidence="6">
    <location>
        <position position="103"/>
    </location>
</feature>
<dbReference type="GO" id="GO:0034993">
    <property type="term" value="C:meiotic nuclear membrane microtubule tethering complex"/>
    <property type="evidence" value="ECO:0007669"/>
    <property type="project" value="TreeGrafter"/>
</dbReference>
<accession>A0A7K9Z6N4</accession>
<dbReference type="InterPro" id="IPR012919">
    <property type="entry name" value="SUN_dom"/>
</dbReference>
<feature type="non-terminal residue" evidence="6">
    <location>
        <position position="1"/>
    </location>
</feature>
<dbReference type="Pfam" id="PF07738">
    <property type="entry name" value="Sad1_UNC"/>
    <property type="match status" value="1"/>
</dbReference>
<comment type="subcellular location">
    <subcellularLocation>
        <location evidence="1">Nucleus inner membrane</location>
    </subcellularLocation>
</comment>
<keyword evidence="3" id="KW-1133">Transmembrane helix</keyword>
<dbReference type="GO" id="GO:0005637">
    <property type="term" value="C:nuclear inner membrane"/>
    <property type="evidence" value="ECO:0007669"/>
    <property type="project" value="UniProtKB-SubCell"/>
</dbReference>
<evidence type="ECO:0000256" key="3">
    <source>
        <dbReference type="ARBA" id="ARBA00022989"/>
    </source>
</evidence>
<protein>
    <submittedName>
        <fullName evidence="6">SUN3 protein</fullName>
    </submittedName>
</protein>
<dbReference type="InterPro" id="IPR045119">
    <property type="entry name" value="SUN1-5"/>
</dbReference>